<accession>A0A3B0SBC1</accession>
<sequence>MLAGRHVVLGITGGVAAYKAVYLARRMMEQGAEVRTVMTSAASNFIGEATLAAITGSEPVTDLFTGPGVSPHTELAAWADAVVIAPATASTISKIAAGQSSNALTATVLASGVPVVVAPAMHAEMWEHPATRDNVARLEGFGYHIVEPQVGALAGGDIGIGRLAEPDDIVSVLSAVFVPGDMTGVTVLVTAGGTREPIDPVRYIGNRSSGKMGNALAARASARGAHVILVTAAESRPHGTNIEIITVETATEMAGVVWDRVVGCQIAVMAAAVADFRPATSSDVKIRRADGVPTIELEPTPDVLAGVGALEPRPFLVGFAAEVGSTDAALDKAVRKGVDLMVANDVSSPGSGFGTDTNEVTLIGPGGESTALALMSKEDVADAIWDAVLEQRSRG</sequence>
<keyword evidence="2 5" id="KW-0456">Lyase</keyword>
<keyword evidence="5" id="KW-0436">Ligase</keyword>
<keyword evidence="1" id="KW-0210">Decarboxylase</keyword>
<dbReference type="GO" id="GO:0015937">
    <property type="term" value="P:coenzyme A biosynthetic process"/>
    <property type="evidence" value="ECO:0007669"/>
    <property type="project" value="InterPro"/>
</dbReference>
<evidence type="ECO:0000256" key="2">
    <source>
        <dbReference type="ARBA" id="ARBA00023239"/>
    </source>
</evidence>
<feature type="domain" description="Flavoprotein" evidence="3">
    <location>
        <begin position="6"/>
        <end position="172"/>
    </location>
</feature>
<gene>
    <name evidence="5" type="ORF">MNBD_ACTINO01-578</name>
</gene>
<dbReference type="SUPFAM" id="SSF102645">
    <property type="entry name" value="CoaB-like"/>
    <property type="match status" value="1"/>
</dbReference>
<dbReference type="InterPro" id="IPR035929">
    <property type="entry name" value="CoaB-like_sf"/>
</dbReference>
<feature type="domain" description="DNA/pantothenate metabolism flavoprotein C-terminal" evidence="4">
    <location>
        <begin position="183"/>
        <end position="389"/>
    </location>
</feature>
<name>A0A3B0SBC1_9ZZZZ</name>
<dbReference type="InterPro" id="IPR007085">
    <property type="entry name" value="DNA/pantothenate-metab_flavo_C"/>
</dbReference>
<proteinExistence type="inferred from homology"/>
<dbReference type="EMBL" id="UOEI01000330">
    <property type="protein sequence ID" value="VAW02428.1"/>
    <property type="molecule type" value="Genomic_DNA"/>
</dbReference>
<dbReference type="GO" id="GO:0010181">
    <property type="term" value="F:FMN binding"/>
    <property type="evidence" value="ECO:0007669"/>
    <property type="project" value="InterPro"/>
</dbReference>
<dbReference type="Pfam" id="PF02441">
    <property type="entry name" value="Flavoprotein"/>
    <property type="match status" value="1"/>
</dbReference>
<dbReference type="InterPro" id="IPR005252">
    <property type="entry name" value="CoaBC"/>
</dbReference>
<organism evidence="5">
    <name type="scientific">hydrothermal vent metagenome</name>
    <dbReference type="NCBI Taxonomy" id="652676"/>
    <lineage>
        <taxon>unclassified sequences</taxon>
        <taxon>metagenomes</taxon>
        <taxon>ecological metagenomes</taxon>
    </lineage>
</organism>
<dbReference type="PANTHER" id="PTHR14359:SF6">
    <property type="entry name" value="PHOSPHOPANTOTHENOYLCYSTEINE DECARBOXYLASE"/>
    <property type="match status" value="1"/>
</dbReference>
<dbReference type="InterPro" id="IPR036551">
    <property type="entry name" value="Flavin_trans-like"/>
</dbReference>
<dbReference type="Gene3D" id="3.40.50.1950">
    <property type="entry name" value="Flavin prenyltransferase-like"/>
    <property type="match status" value="1"/>
</dbReference>
<dbReference type="AlphaFoldDB" id="A0A3B0SBC1"/>
<dbReference type="GO" id="GO:0071513">
    <property type="term" value="C:phosphopantothenoylcysteine decarboxylase complex"/>
    <property type="evidence" value="ECO:0007669"/>
    <property type="project" value="TreeGrafter"/>
</dbReference>
<dbReference type="GO" id="GO:0004632">
    <property type="term" value="F:phosphopantothenate--cysteine ligase activity"/>
    <property type="evidence" value="ECO:0007669"/>
    <property type="project" value="UniProtKB-EC"/>
</dbReference>
<dbReference type="InterPro" id="IPR003382">
    <property type="entry name" value="Flavoprotein"/>
</dbReference>
<dbReference type="PANTHER" id="PTHR14359">
    <property type="entry name" value="HOMO-OLIGOMERIC FLAVIN CONTAINING CYS DECARBOXYLASE FAMILY"/>
    <property type="match status" value="1"/>
</dbReference>
<dbReference type="EC" id="6.3.2.5" evidence="5"/>
<dbReference type="GO" id="GO:0015941">
    <property type="term" value="P:pantothenate catabolic process"/>
    <property type="evidence" value="ECO:0007669"/>
    <property type="project" value="InterPro"/>
</dbReference>
<dbReference type="NCBIfam" id="TIGR00521">
    <property type="entry name" value="coaBC_dfp"/>
    <property type="match status" value="1"/>
</dbReference>
<dbReference type="Gene3D" id="3.40.50.10300">
    <property type="entry name" value="CoaB-like"/>
    <property type="match status" value="1"/>
</dbReference>
<protein>
    <submittedName>
        <fullName evidence="5">Phosphopantothenoylcysteine decarboxylase / Phosphopantothenoylcysteine synthetase</fullName>
        <ecNumber evidence="5">4.1.1.36</ecNumber>
        <ecNumber evidence="5">6.3.2.5</ecNumber>
    </submittedName>
</protein>
<evidence type="ECO:0000313" key="5">
    <source>
        <dbReference type="EMBL" id="VAW02428.1"/>
    </source>
</evidence>
<evidence type="ECO:0000259" key="3">
    <source>
        <dbReference type="Pfam" id="PF02441"/>
    </source>
</evidence>
<dbReference type="SUPFAM" id="SSF52507">
    <property type="entry name" value="Homo-oligomeric flavin-containing Cys decarboxylases, HFCD"/>
    <property type="match status" value="1"/>
</dbReference>
<evidence type="ECO:0000259" key="4">
    <source>
        <dbReference type="Pfam" id="PF04127"/>
    </source>
</evidence>
<evidence type="ECO:0000256" key="1">
    <source>
        <dbReference type="ARBA" id="ARBA00022793"/>
    </source>
</evidence>
<dbReference type="GO" id="GO:0004633">
    <property type="term" value="F:phosphopantothenoylcysteine decarboxylase activity"/>
    <property type="evidence" value="ECO:0007669"/>
    <property type="project" value="UniProtKB-EC"/>
</dbReference>
<reference evidence="5" key="1">
    <citation type="submission" date="2018-06" db="EMBL/GenBank/DDBJ databases">
        <authorList>
            <person name="Zhirakovskaya E."/>
        </authorList>
    </citation>
    <scope>NUCLEOTIDE SEQUENCE</scope>
</reference>
<dbReference type="EC" id="4.1.1.36" evidence="5"/>
<dbReference type="Pfam" id="PF04127">
    <property type="entry name" value="DFP"/>
    <property type="match status" value="1"/>
</dbReference>
<dbReference type="HAMAP" id="MF_02225">
    <property type="entry name" value="CoaBC"/>
    <property type="match status" value="1"/>
</dbReference>